<feature type="non-terminal residue" evidence="2">
    <location>
        <position position="1"/>
    </location>
</feature>
<accession>A0AA41RT44</accession>
<name>A0AA41RT44_PAPNU</name>
<protein>
    <submittedName>
        <fullName evidence="2">Uncharacterized protein</fullName>
    </submittedName>
</protein>
<feature type="region of interest" description="Disordered" evidence="1">
    <location>
        <begin position="1"/>
        <end position="24"/>
    </location>
</feature>
<feature type="compositionally biased region" description="Basic and acidic residues" evidence="1">
    <location>
        <begin position="1"/>
        <end position="16"/>
    </location>
</feature>
<feature type="region of interest" description="Disordered" evidence="1">
    <location>
        <begin position="242"/>
        <end position="270"/>
    </location>
</feature>
<evidence type="ECO:0000313" key="2">
    <source>
        <dbReference type="EMBL" id="MCL7026317.1"/>
    </source>
</evidence>
<dbReference type="AlphaFoldDB" id="A0AA41RT44"/>
<proteinExistence type="predicted"/>
<dbReference type="EMBL" id="JAJJMA010055094">
    <property type="protein sequence ID" value="MCL7026317.1"/>
    <property type="molecule type" value="Genomic_DNA"/>
</dbReference>
<sequence length="430" mass="49537">MENGTKKNSTETERHKQNGLLSDLEVKEQSKTECIEQLQREIRCLNRANVIAETGTEIWKKKYKELESKKMKLKEAEMYDKKELEGYRLENCELLQLVEEKRKECVGLEEKLTDLRSRKDVVDSELNGLRFECSELKEQVAKLEENVCLLLNVKDRCEQLERKNTVLEIDAIRLEKEQALVCEREKVALGRIANLCDELQKLRREKNELIRTGSVDCETLQKGDKNNPIEIEDIIIEISDTEDDSGNADDLPSNNRIERPLSGQRGDKHSISCKKEPKQMWAVEGRTLASCKQELELSPTPKRKWVADTVKTEVLTEDEEKRKKLHTWQNVLLERFSMEMQTPIVSLQTKSIEENKCLEYEKASHGERMTLSGIGMNETLHEKVGNTNFVGEKENVVNEVGLNGKQGEGCIPENSLDYSTRHGFSAFDEF</sequence>
<evidence type="ECO:0000256" key="1">
    <source>
        <dbReference type="SAM" id="MobiDB-lite"/>
    </source>
</evidence>
<reference evidence="2" key="1">
    <citation type="submission" date="2022-03" db="EMBL/GenBank/DDBJ databases">
        <title>A functionally conserved STORR gene fusion in Papaver species that diverged 16.8 million years ago.</title>
        <authorList>
            <person name="Catania T."/>
        </authorList>
    </citation>
    <scope>NUCLEOTIDE SEQUENCE</scope>
    <source>
        <strain evidence="2">S-191538</strain>
    </source>
</reference>
<gene>
    <name evidence="2" type="ORF">MKW94_009747</name>
</gene>
<comment type="caution">
    <text evidence="2">The sequence shown here is derived from an EMBL/GenBank/DDBJ whole genome shotgun (WGS) entry which is preliminary data.</text>
</comment>
<dbReference type="Proteomes" id="UP001177140">
    <property type="component" value="Unassembled WGS sequence"/>
</dbReference>
<keyword evidence="3" id="KW-1185">Reference proteome</keyword>
<evidence type="ECO:0000313" key="3">
    <source>
        <dbReference type="Proteomes" id="UP001177140"/>
    </source>
</evidence>
<organism evidence="2 3">
    <name type="scientific">Papaver nudicaule</name>
    <name type="common">Iceland poppy</name>
    <dbReference type="NCBI Taxonomy" id="74823"/>
    <lineage>
        <taxon>Eukaryota</taxon>
        <taxon>Viridiplantae</taxon>
        <taxon>Streptophyta</taxon>
        <taxon>Embryophyta</taxon>
        <taxon>Tracheophyta</taxon>
        <taxon>Spermatophyta</taxon>
        <taxon>Magnoliopsida</taxon>
        <taxon>Ranunculales</taxon>
        <taxon>Papaveraceae</taxon>
        <taxon>Papaveroideae</taxon>
        <taxon>Papaver</taxon>
    </lineage>
</organism>